<dbReference type="Proteomes" id="UP000655225">
    <property type="component" value="Unassembled WGS sequence"/>
</dbReference>
<feature type="repeat" description="PPR" evidence="2">
    <location>
        <begin position="162"/>
        <end position="196"/>
    </location>
</feature>
<dbReference type="EMBL" id="JABCRI010000636">
    <property type="protein sequence ID" value="KAF8369620.1"/>
    <property type="molecule type" value="Genomic_DNA"/>
</dbReference>
<dbReference type="InterPro" id="IPR011990">
    <property type="entry name" value="TPR-like_helical_dom_sf"/>
</dbReference>
<evidence type="ECO:0000256" key="2">
    <source>
        <dbReference type="PROSITE-ProRule" id="PRU00708"/>
    </source>
</evidence>
<gene>
    <name evidence="3" type="ORF">HHK36_032357</name>
</gene>
<comment type="caution">
    <text evidence="3">The sequence shown here is derived from an EMBL/GenBank/DDBJ whole genome shotgun (WGS) entry which is preliminary data.</text>
</comment>
<accession>A0A834Y9B0</accession>
<protein>
    <recommendedName>
        <fullName evidence="5">Pentatricopeptide repeat-containing protein</fullName>
    </recommendedName>
</protein>
<dbReference type="Gene3D" id="1.25.40.10">
    <property type="entry name" value="Tetratricopeptide repeat domain"/>
    <property type="match status" value="1"/>
</dbReference>
<reference evidence="3 4" key="1">
    <citation type="submission" date="2020-04" db="EMBL/GenBank/DDBJ databases">
        <title>Plant Genome Project.</title>
        <authorList>
            <person name="Zhang R.-G."/>
        </authorList>
    </citation>
    <scope>NUCLEOTIDE SEQUENCE [LARGE SCALE GENOMIC DNA]</scope>
    <source>
        <strain evidence="3">YNK0</strain>
        <tissue evidence="3">Leaf</tissue>
    </source>
</reference>
<evidence type="ECO:0000313" key="4">
    <source>
        <dbReference type="Proteomes" id="UP000655225"/>
    </source>
</evidence>
<name>A0A834Y9B0_TETSI</name>
<keyword evidence="1" id="KW-0677">Repeat</keyword>
<dbReference type="PANTHER" id="PTHR36795">
    <property type="entry name" value="OS01G0938400 PROTEIN"/>
    <property type="match status" value="1"/>
</dbReference>
<dbReference type="PANTHER" id="PTHR36795:SF2">
    <property type="entry name" value="OS01G0938400 PROTEIN"/>
    <property type="match status" value="1"/>
</dbReference>
<dbReference type="PROSITE" id="PS51375">
    <property type="entry name" value="PPR"/>
    <property type="match status" value="1"/>
</dbReference>
<dbReference type="AlphaFoldDB" id="A0A834Y9B0"/>
<evidence type="ECO:0000313" key="3">
    <source>
        <dbReference type="EMBL" id="KAF8369620.1"/>
    </source>
</evidence>
<evidence type="ECO:0008006" key="5">
    <source>
        <dbReference type="Google" id="ProtNLM"/>
    </source>
</evidence>
<dbReference type="Pfam" id="PF13041">
    <property type="entry name" value="PPR_2"/>
    <property type="match status" value="1"/>
</dbReference>
<proteinExistence type="predicted"/>
<sequence>MSAIEMASTTKFSYHRLRNEGWFDEEEEEGEGVIGRRRSWSRLRKVASKKRSKIRIPGLRRFLRRKARMLSAVRISWGRILKRLKDSQSHMGDLFAGNYMFIQVSPSPLKCVEKSFMGHDLHGLPARSYCVFDEMPERDVVSYNALLGAHARVLFDAMPDRNLVSWTAMITGYAQNGRPNEALALFRRMEKAPVKPDAVTMTSVISASAQLGGIELANG</sequence>
<dbReference type="NCBIfam" id="TIGR00756">
    <property type="entry name" value="PPR"/>
    <property type="match status" value="1"/>
</dbReference>
<dbReference type="InterPro" id="IPR002885">
    <property type="entry name" value="PPR_rpt"/>
</dbReference>
<dbReference type="OrthoDB" id="1932414at2759"/>
<keyword evidence="4" id="KW-1185">Reference proteome</keyword>
<evidence type="ECO:0000256" key="1">
    <source>
        <dbReference type="ARBA" id="ARBA00022737"/>
    </source>
</evidence>
<organism evidence="3 4">
    <name type="scientific">Tetracentron sinense</name>
    <name type="common">Spur-leaf</name>
    <dbReference type="NCBI Taxonomy" id="13715"/>
    <lineage>
        <taxon>Eukaryota</taxon>
        <taxon>Viridiplantae</taxon>
        <taxon>Streptophyta</taxon>
        <taxon>Embryophyta</taxon>
        <taxon>Tracheophyta</taxon>
        <taxon>Spermatophyta</taxon>
        <taxon>Magnoliopsida</taxon>
        <taxon>Trochodendrales</taxon>
        <taxon>Trochodendraceae</taxon>
        <taxon>Tetracentron</taxon>
    </lineage>
</organism>